<dbReference type="EMBL" id="MF580961">
    <property type="protein sequence ID" value="AUO79302.1"/>
    <property type="molecule type" value="Genomic_DNA"/>
</dbReference>
<name>A0A2I6UH69_9CAUD</name>
<evidence type="ECO:0000256" key="1">
    <source>
        <dbReference type="SAM" id="Phobius"/>
    </source>
</evidence>
<dbReference type="KEGG" id="vg:40236380"/>
<keyword evidence="1" id="KW-1133">Transmembrane helix</keyword>
<reference evidence="2 3" key="1">
    <citation type="submission" date="2017-07" db="EMBL/GenBank/DDBJ databases">
        <title>Characterization of ecologically diverse viruses infecting co-occurring strains of cosmopolitan hyperhalophilic Bacteroidetes.</title>
        <authorList>
            <person name="Villamor J."/>
            <person name="Ramos-Barbero M.D."/>
            <person name="Gonzalez-Torres P."/>
            <person name="Gabaldon T."/>
            <person name="Rollesso-Mora R."/>
            <person name="Meseguer I."/>
            <person name="Martinez-Garcia M."/>
            <person name="Santos F."/>
            <person name="Anton J."/>
        </authorList>
    </citation>
    <scope>NUCLEOTIDE SEQUENCE [LARGE SCALE GENOMIC DNA]</scope>
</reference>
<proteinExistence type="predicted"/>
<protein>
    <submittedName>
        <fullName evidence="2">Uncharacterized protein</fullName>
    </submittedName>
</protein>
<keyword evidence="1" id="KW-0812">Transmembrane</keyword>
<accession>A0A2I6UH69</accession>
<dbReference type="RefSeq" id="YP_009639583.1">
    <property type="nucleotide sequence ID" value="NC_042352.1"/>
</dbReference>
<feature type="transmembrane region" description="Helical" evidence="1">
    <location>
        <begin position="20"/>
        <end position="41"/>
    </location>
</feature>
<sequence length="134" mass="14729" precursor="true">MYHFPKPPRPTFTSGEARFLEWTATLILVIMFALLLSGCATTGTSPMTEHMDWRCSDGLVIHDSYEEAREQCRAPMAAKEGPNGFNQMPIQDGRIALGVGRGAPVVIDGGEWTHTDAAVWTKGGYTFINPNNDL</sequence>
<organism evidence="2 3">
    <name type="scientific">Salinibacter phage M31CR41-2</name>
    <dbReference type="NCBI Taxonomy" id="2681614"/>
    <lineage>
        <taxon>Viruses</taxon>
        <taxon>Duplodnaviria</taxon>
        <taxon>Heunggongvirae</taxon>
        <taxon>Uroviricota</taxon>
        <taxon>Caudoviricetes</taxon>
        <taxon>Kairosalinivirus</taxon>
        <taxon>Kairosalinivirus M31CR412</taxon>
    </lineage>
</organism>
<evidence type="ECO:0000313" key="3">
    <source>
        <dbReference type="Proteomes" id="UP000259253"/>
    </source>
</evidence>
<dbReference type="GeneID" id="40236380"/>
<dbReference type="Proteomes" id="UP000259253">
    <property type="component" value="Segment"/>
</dbReference>
<keyword evidence="1" id="KW-0472">Membrane</keyword>
<keyword evidence="3" id="KW-1185">Reference proteome</keyword>
<evidence type="ECO:0000313" key="2">
    <source>
        <dbReference type="EMBL" id="AUO79302.1"/>
    </source>
</evidence>